<evidence type="ECO:0000313" key="3">
    <source>
        <dbReference type="Proteomes" id="UP000553632"/>
    </source>
</evidence>
<evidence type="ECO:0000256" key="1">
    <source>
        <dbReference type="SAM" id="SignalP"/>
    </source>
</evidence>
<proteinExistence type="predicted"/>
<organism evidence="2 3">
    <name type="scientific">Perkinsus olseni</name>
    <name type="common">Perkinsus atlanticus</name>
    <dbReference type="NCBI Taxonomy" id="32597"/>
    <lineage>
        <taxon>Eukaryota</taxon>
        <taxon>Sar</taxon>
        <taxon>Alveolata</taxon>
        <taxon>Perkinsozoa</taxon>
        <taxon>Perkinsea</taxon>
        <taxon>Perkinsida</taxon>
        <taxon>Perkinsidae</taxon>
        <taxon>Perkinsus</taxon>
    </lineage>
</organism>
<reference evidence="2 3" key="1">
    <citation type="submission" date="2020-04" db="EMBL/GenBank/DDBJ databases">
        <title>Perkinsus olseni comparative genomics.</title>
        <authorList>
            <person name="Bogema D.R."/>
        </authorList>
    </citation>
    <scope>NUCLEOTIDE SEQUENCE [LARGE SCALE GENOMIC DNA]</scope>
    <source>
        <strain evidence="2 3">ATCC PRA-207</strain>
    </source>
</reference>
<protein>
    <submittedName>
        <fullName evidence="2">Uncharacterized protein</fullName>
    </submittedName>
</protein>
<feature type="non-terminal residue" evidence="2">
    <location>
        <position position="104"/>
    </location>
</feature>
<dbReference type="AlphaFoldDB" id="A0A7J6PT59"/>
<feature type="chain" id="PRO_5029569108" evidence="1">
    <location>
        <begin position="21"/>
        <end position="104"/>
    </location>
</feature>
<comment type="caution">
    <text evidence="2">The sequence shown here is derived from an EMBL/GenBank/DDBJ whole genome shotgun (WGS) entry which is preliminary data.</text>
</comment>
<sequence>MKLTPSSALSAMLLPTLVSARTRLPKDDKRKWQSKIKSELKGFQWNIYTNGRGRFDKPGKFRCLGKWKDAVVYGARKKEIKEFCVRLHEKQHDDEGYEESPVRY</sequence>
<dbReference type="OMA" id="NDHGVRN"/>
<feature type="signal peptide" evidence="1">
    <location>
        <begin position="1"/>
        <end position="20"/>
    </location>
</feature>
<dbReference type="Proteomes" id="UP000553632">
    <property type="component" value="Unassembled WGS sequence"/>
</dbReference>
<name>A0A7J6PT59_PEROL</name>
<keyword evidence="3" id="KW-1185">Reference proteome</keyword>
<accession>A0A7J6PT59</accession>
<evidence type="ECO:0000313" key="2">
    <source>
        <dbReference type="EMBL" id="KAF4699182.1"/>
    </source>
</evidence>
<gene>
    <name evidence="2" type="ORF">FOZ63_004854</name>
</gene>
<keyword evidence="1" id="KW-0732">Signal</keyword>
<dbReference type="EMBL" id="JABANO010038060">
    <property type="protein sequence ID" value="KAF4699182.1"/>
    <property type="molecule type" value="Genomic_DNA"/>
</dbReference>